<dbReference type="HOGENOM" id="CLU_2174904_0_0_1"/>
<accession>A0A0D9Y283</accession>
<sequence length="110" mass="11536">MHMRRHSDKYKSVPMLTKPPAAVVRTSSSWSGAGMEIGTGAGSRCRTLHRAVSSVSVAFCLAFSVFSPRKPLVWSLLSAALSLAAYAVPEVLSFAACAVTPPPTSSGEPT</sequence>
<name>A0A0D9Y283_9ORYZ</name>
<dbReference type="Proteomes" id="UP000026961">
    <property type="component" value="Chromosome 1"/>
</dbReference>
<dbReference type="Gramene" id="OGLUM01G00650.1">
    <property type="protein sequence ID" value="OGLUM01G00650.1"/>
    <property type="gene ID" value="OGLUM01G00650"/>
</dbReference>
<protein>
    <submittedName>
        <fullName evidence="1">Uncharacterized protein</fullName>
    </submittedName>
</protein>
<dbReference type="AlphaFoldDB" id="A0A0D9Y283"/>
<evidence type="ECO:0000313" key="1">
    <source>
        <dbReference type="EnsemblPlants" id="OGLUM01G00650.1"/>
    </source>
</evidence>
<dbReference type="EnsemblPlants" id="OGLUM01G00650.1">
    <property type="protein sequence ID" value="OGLUM01G00650.1"/>
    <property type="gene ID" value="OGLUM01G00650"/>
</dbReference>
<reference evidence="1" key="2">
    <citation type="submission" date="2015-04" db="UniProtKB">
        <authorList>
            <consortium name="EnsemblPlants"/>
        </authorList>
    </citation>
    <scope>IDENTIFICATION</scope>
</reference>
<reference evidence="1" key="3">
    <citation type="submission" date="2018-05" db="EMBL/GenBank/DDBJ databases">
        <title>OgluRS3 (Oryza glumaepatula Reference Sequence Version 3).</title>
        <authorList>
            <person name="Zhang J."/>
            <person name="Kudrna D."/>
            <person name="Lee S."/>
            <person name="Talag J."/>
            <person name="Welchert J."/>
            <person name="Wing R.A."/>
        </authorList>
    </citation>
    <scope>NUCLEOTIDE SEQUENCE [LARGE SCALE GENOMIC DNA]</scope>
</reference>
<reference evidence="1" key="1">
    <citation type="submission" date="2013-08" db="EMBL/GenBank/DDBJ databases">
        <title>Oryza genome evolution.</title>
        <authorList>
            <person name="Wing R.A."/>
            <person name="Panaud O."/>
            <person name="Oliveira A.C."/>
        </authorList>
    </citation>
    <scope>NUCLEOTIDE SEQUENCE</scope>
</reference>
<organism evidence="1">
    <name type="scientific">Oryza glumipatula</name>
    <dbReference type="NCBI Taxonomy" id="40148"/>
    <lineage>
        <taxon>Eukaryota</taxon>
        <taxon>Viridiplantae</taxon>
        <taxon>Streptophyta</taxon>
        <taxon>Embryophyta</taxon>
        <taxon>Tracheophyta</taxon>
        <taxon>Spermatophyta</taxon>
        <taxon>Magnoliopsida</taxon>
        <taxon>Liliopsida</taxon>
        <taxon>Poales</taxon>
        <taxon>Poaceae</taxon>
        <taxon>BOP clade</taxon>
        <taxon>Oryzoideae</taxon>
        <taxon>Oryzeae</taxon>
        <taxon>Oryzinae</taxon>
        <taxon>Oryza</taxon>
    </lineage>
</organism>
<keyword evidence="2" id="KW-1185">Reference proteome</keyword>
<proteinExistence type="predicted"/>
<evidence type="ECO:0000313" key="2">
    <source>
        <dbReference type="Proteomes" id="UP000026961"/>
    </source>
</evidence>